<proteinExistence type="predicted"/>
<dbReference type="Proteomes" id="UP000191686">
    <property type="component" value="Unassembled WGS sequence"/>
</dbReference>
<sequence length="290" mass="33653">MELFSYGHNNTVFDGFRNYNIDYFNAMREEYIFDKKLKACYRIWRSKHSKRTSEDNNEWMTLTFDTNLSPDFSFQHVDMKTGEAFSIYLVETEQRHYGNTMLTVQIQHIDAQQRLFENRECRYIKTLAGTVAKRLAFYKEQFDALCAEYFAAFQKDGFSVIKEHIIENLAAYVLTGLERRNALVYAYTPAGAISEVLVAFSALNGDCLVDQAQIDGSSGHLYERRDQRYQDLVAPYLPAEQTEALDRLMDFIERNKDTWHNLFAQFSTIHGGNGKIALTKLRNDLQALGL</sequence>
<reference evidence="1 2" key="1">
    <citation type="journal article" date="2017" name="Front. Microbiol.">
        <title>Genomics reveals a unique clone of Burkholderia cenocepacia harbouring an actively excising novel genomic island.</title>
        <authorList>
            <person name="Patil P."/>
            <person name="Mali S."/>
            <person name="Midha S."/>
            <person name="Gautam V."/>
            <person name="Dash L."/>
            <person name="Kumar S."/>
            <person name="Shastri J."/>
            <person name="Singhal L."/>
            <person name="Patil P.B."/>
        </authorList>
    </citation>
    <scope>NUCLEOTIDE SEQUENCE [LARGE SCALE GENOMIC DNA]</scope>
    <source>
        <strain evidence="1 2">BC-19</strain>
    </source>
</reference>
<organism evidence="1 2">
    <name type="scientific">Burkholderia cenocepacia</name>
    <dbReference type="NCBI Taxonomy" id="95486"/>
    <lineage>
        <taxon>Bacteria</taxon>
        <taxon>Pseudomonadati</taxon>
        <taxon>Pseudomonadota</taxon>
        <taxon>Betaproteobacteria</taxon>
        <taxon>Burkholderiales</taxon>
        <taxon>Burkholderiaceae</taxon>
        <taxon>Burkholderia</taxon>
        <taxon>Burkholderia cepacia complex</taxon>
    </lineage>
</organism>
<evidence type="ECO:0000313" key="1">
    <source>
        <dbReference type="EMBL" id="MCW3712060.1"/>
    </source>
</evidence>
<dbReference type="RefSeq" id="WP_080323433.1">
    <property type="nucleotide sequence ID" value="NZ_JYMX02000008.1"/>
</dbReference>
<gene>
    <name evidence="1" type="ORF">UE95_012260</name>
</gene>
<accession>A0ABD4UCG0</accession>
<evidence type="ECO:0000313" key="2">
    <source>
        <dbReference type="Proteomes" id="UP000191686"/>
    </source>
</evidence>
<protein>
    <submittedName>
        <fullName evidence="1">Uncharacterized protein</fullName>
    </submittedName>
</protein>
<dbReference type="EMBL" id="JYMX02000008">
    <property type="protein sequence ID" value="MCW3712060.1"/>
    <property type="molecule type" value="Genomic_DNA"/>
</dbReference>
<dbReference type="AlphaFoldDB" id="A0ABD4UCG0"/>
<comment type="caution">
    <text evidence="1">The sequence shown here is derived from an EMBL/GenBank/DDBJ whole genome shotgun (WGS) entry which is preliminary data.</text>
</comment>
<reference evidence="1 2" key="2">
    <citation type="journal article" date="2017" name="Front. Microbiol.">
        <title>Genomics Reveals a Unique Clone of Burkholderia cenocepacia Harboring an Actively Excising Novel Genomic Island.</title>
        <authorList>
            <person name="Patil P.P."/>
            <person name="Mali S."/>
            <person name="Midha S."/>
            <person name="Gautam V."/>
            <person name="Dash L."/>
            <person name="Kumar S."/>
            <person name="Shastri J."/>
            <person name="Singhal L."/>
            <person name="Patil P.B."/>
        </authorList>
    </citation>
    <scope>NUCLEOTIDE SEQUENCE [LARGE SCALE GENOMIC DNA]</scope>
    <source>
        <strain evidence="1 2">BC-19</strain>
    </source>
</reference>
<name>A0ABD4UCG0_9BURK</name>